<dbReference type="AlphaFoldDB" id="A0A1V3G6V6"/>
<gene>
    <name evidence="7" type="ORF">UN64_08445</name>
</gene>
<comment type="caution">
    <text evidence="7">The sequence shown here is derived from an EMBL/GenBank/DDBJ whole genome shotgun (WGS) entry which is preliminary data.</text>
</comment>
<evidence type="ECO:0000259" key="6">
    <source>
        <dbReference type="Pfam" id="PF00849"/>
    </source>
</evidence>
<dbReference type="InterPro" id="IPR006224">
    <property type="entry name" value="PsdUridine_synth_RluA-like_CS"/>
</dbReference>
<dbReference type="InterPro" id="IPR020103">
    <property type="entry name" value="PsdUridine_synth_cat_dom_sf"/>
</dbReference>
<protein>
    <recommendedName>
        <fullName evidence="5">Pseudouridine synthase</fullName>
        <ecNumber evidence="5">5.4.99.-</ecNumber>
    </recommendedName>
</protein>
<evidence type="ECO:0000313" key="7">
    <source>
        <dbReference type="EMBL" id="OOE12138.1"/>
    </source>
</evidence>
<dbReference type="CDD" id="cd02869">
    <property type="entry name" value="PseudoU_synth_RluA_like"/>
    <property type="match status" value="1"/>
</dbReference>
<comment type="similarity">
    <text evidence="2 5">Belongs to the pseudouridine synthase RluA family.</text>
</comment>
<name>A0A1V3G6V6_9BACL</name>
<comment type="catalytic activity">
    <reaction evidence="1 5">
        <text>a uridine in RNA = a pseudouridine in RNA</text>
        <dbReference type="Rhea" id="RHEA:48348"/>
        <dbReference type="Rhea" id="RHEA-COMP:12068"/>
        <dbReference type="Rhea" id="RHEA-COMP:12069"/>
        <dbReference type="ChEBI" id="CHEBI:65314"/>
        <dbReference type="ChEBI" id="CHEBI:65315"/>
    </reaction>
</comment>
<feature type="domain" description="Pseudouridine synthase RsuA/RluA-like" evidence="6">
    <location>
        <begin position="91"/>
        <end position="244"/>
    </location>
</feature>
<dbReference type="OrthoDB" id="9807829at2"/>
<evidence type="ECO:0000256" key="1">
    <source>
        <dbReference type="ARBA" id="ARBA00000073"/>
    </source>
</evidence>
<proteinExistence type="inferred from homology"/>
<dbReference type="EC" id="5.4.99.-" evidence="5"/>
<dbReference type="GO" id="GO:0140098">
    <property type="term" value="F:catalytic activity, acting on RNA"/>
    <property type="evidence" value="ECO:0007669"/>
    <property type="project" value="UniProtKB-ARBA"/>
</dbReference>
<dbReference type="Proteomes" id="UP000188597">
    <property type="component" value="Unassembled WGS sequence"/>
</dbReference>
<evidence type="ECO:0000256" key="5">
    <source>
        <dbReference type="RuleBase" id="RU362028"/>
    </source>
</evidence>
<feature type="active site" evidence="4">
    <location>
        <position position="138"/>
    </location>
</feature>
<evidence type="ECO:0000256" key="3">
    <source>
        <dbReference type="ARBA" id="ARBA00023235"/>
    </source>
</evidence>
<evidence type="ECO:0000256" key="4">
    <source>
        <dbReference type="PIRSR" id="PIRSR606225-1"/>
    </source>
</evidence>
<dbReference type="InterPro" id="IPR006225">
    <property type="entry name" value="PsdUridine_synth_RluC/D"/>
</dbReference>
<keyword evidence="3 5" id="KW-0413">Isomerase</keyword>
<dbReference type="GO" id="GO:0009982">
    <property type="term" value="F:pseudouridine synthase activity"/>
    <property type="evidence" value="ECO:0007669"/>
    <property type="project" value="InterPro"/>
</dbReference>
<evidence type="ECO:0000256" key="2">
    <source>
        <dbReference type="ARBA" id="ARBA00010876"/>
    </source>
</evidence>
<evidence type="ECO:0000313" key="8">
    <source>
        <dbReference type="Proteomes" id="UP000188597"/>
    </source>
</evidence>
<dbReference type="EMBL" id="MQMF01000002">
    <property type="protein sequence ID" value="OOE12138.1"/>
    <property type="molecule type" value="Genomic_DNA"/>
</dbReference>
<dbReference type="PANTHER" id="PTHR21600:SF35">
    <property type="entry name" value="PSEUDOURIDINE SYNTHASE"/>
    <property type="match status" value="1"/>
</dbReference>
<organism evidence="7 8">
    <name type="scientific">Fictibacillus arsenicus</name>
    <dbReference type="NCBI Taxonomy" id="255247"/>
    <lineage>
        <taxon>Bacteria</taxon>
        <taxon>Bacillati</taxon>
        <taxon>Bacillota</taxon>
        <taxon>Bacilli</taxon>
        <taxon>Bacillales</taxon>
        <taxon>Fictibacillaceae</taxon>
        <taxon>Fictibacillus</taxon>
    </lineage>
</organism>
<dbReference type="InterPro" id="IPR050188">
    <property type="entry name" value="RluA_PseudoU_synthase"/>
</dbReference>
<reference evidence="7 8" key="1">
    <citation type="submission" date="2016-11" db="EMBL/GenBank/DDBJ databases">
        <authorList>
            <person name="Jaros S."/>
            <person name="Januszkiewicz K."/>
            <person name="Wedrychowicz H."/>
        </authorList>
    </citation>
    <scope>NUCLEOTIDE SEQUENCE [LARGE SCALE GENOMIC DNA]</scope>
    <source>
        <strain evidence="7 8">Con a/3</strain>
    </source>
</reference>
<accession>A0A1V3G6V6</accession>
<dbReference type="FunFam" id="3.30.2350.10:FF:000005">
    <property type="entry name" value="Pseudouridine synthase"/>
    <property type="match status" value="1"/>
</dbReference>
<dbReference type="SUPFAM" id="SSF55120">
    <property type="entry name" value="Pseudouridine synthase"/>
    <property type="match status" value="1"/>
</dbReference>
<dbReference type="PROSITE" id="PS01129">
    <property type="entry name" value="PSI_RLU"/>
    <property type="match status" value="1"/>
</dbReference>
<dbReference type="Gene3D" id="3.30.2350.10">
    <property type="entry name" value="Pseudouridine synthase"/>
    <property type="match status" value="1"/>
</dbReference>
<comment type="function">
    <text evidence="5">Responsible for synthesis of pseudouridine from uracil.</text>
</comment>
<dbReference type="NCBIfam" id="TIGR00005">
    <property type="entry name" value="rluA_subfam"/>
    <property type="match status" value="1"/>
</dbReference>
<dbReference type="GO" id="GO:0003723">
    <property type="term" value="F:RNA binding"/>
    <property type="evidence" value="ECO:0007669"/>
    <property type="project" value="InterPro"/>
</dbReference>
<dbReference type="PANTHER" id="PTHR21600">
    <property type="entry name" value="MITOCHONDRIAL RNA PSEUDOURIDINE SYNTHASE"/>
    <property type="match status" value="1"/>
</dbReference>
<dbReference type="InterPro" id="IPR006145">
    <property type="entry name" value="PsdUridine_synth_RsuA/RluA"/>
</dbReference>
<sequence>MKNFFEISWVVTEAEESVLLREFLKTKQISKAALTDIKFHGGALFVNEKEVTVRTPLSKGDVVKVHFPPEKQSESMEAENITLDIVYEDEHFLAVNKPPGMPTIPSLYQPRGSLAAGVLFYYQQHDIPGTFHAVNRLDKDTSGIVLVAKHRFAHSLMSKQQREKTIQREYIALVHGELEQDLGTITSPIGRNPDSIIERIVREDGQPSITHFEKINYLSDHHISAVRLRLETGRTHQIRVHMASIGHPLIGDDLYGGSRDIIKRQALHSETVRFIHPFCNEEVMIKVDLPDDMRKLAII</sequence>
<dbReference type="GO" id="GO:0000455">
    <property type="term" value="P:enzyme-directed rRNA pseudouridine synthesis"/>
    <property type="evidence" value="ECO:0007669"/>
    <property type="project" value="TreeGrafter"/>
</dbReference>
<dbReference type="Pfam" id="PF00849">
    <property type="entry name" value="PseudoU_synth_2"/>
    <property type="match status" value="1"/>
</dbReference>